<dbReference type="GO" id="GO:0003729">
    <property type="term" value="F:mRNA binding"/>
    <property type="evidence" value="ECO:0007669"/>
    <property type="project" value="TreeGrafter"/>
</dbReference>
<proteinExistence type="predicted"/>
<protein>
    <submittedName>
        <fullName evidence="3">Eukaryotic translation initiation factor 3 subunit A-like isoform X2</fullName>
    </submittedName>
</protein>
<sequence>MATPVEHLRKDKEAVMDRLKNQEKEIDHFTRARRLEEIPLLAKQCEEEKKEAKEIFEQQEAEEIEQLKNDWQMALTTRGRLKMIEAADKDEFLKMFQEQRKEEFKKSLADFENKISEERKRRLYERKEKRREERRQKWLQEKAEEKKRLRDEQLKRDLLSLVTE</sequence>
<dbReference type="GO" id="GO:0002188">
    <property type="term" value="P:translation reinitiation"/>
    <property type="evidence" value="ECO:0007669"/>
    <property type="project" value="TreeGrafter"/>
</dbReference>
<name>A0A8B8EGG7_CRAVI</name>
<dbReference type="GO" id="GO:0001732">
    <property type="term" value="P:formation of cytoplasmic translation initiation complex"/>
    <property type="evidence" value="ECO:0007669"/>
    <property type="project" value="TreeGrafter"/>
</dbReference>
<evidence type="ECO:0000313" key="3">
    <source>
        <dbReference type="RefSeq" id="XP_022338794.1"/>
    </source>
</evidence>
<dbReference type="PANTHER" id="PTHR14005:SF0">
    <property type="entry name" value="EUKARYOTIC TRANSLATION INITIATION FACTOR 3 SUBUNIT A"/>
    <property type="match status" value="1"/>
</dbReference>
<dbReference type="PANTHER" id="PTHR14005">
    <property type="entry name" value="EUKARYOTIC TRANSLATION INITIATION FACTOR 3, THETA SUBUNIT"/>
    <property type="match status" value="1"/>
</dbReference>
<dbReference type="OrthoDB" id="18884at2759"/>
<gene>
    <name evidence="3" type="primary">LOC111134227</name>
</gene>
<dbReference type="GeneID" id="111134227"/>
<dbReference type="AlphaFoldDB" id="A0A8B8EGG7"/>
<organism evidence="2 3">
    <name type="scientific">Crassostrea virginica</name>
    <name type="common">Eastern oyster</name>
    <dbReference type="NCBI Taxonomy" id="6565"/>
    <lineage>
        <taxon>Eukaryota</taxon>
        <taxon>Metazoa</taxon>
        <taxon>Spiralia</taxon>
        <taxon>Lophotrochozoa</taxon>
        <taxon>Mollusca</taxon>
        <taxon>Bivalvia</taxon>
        <taxon>Autobranchia</taxon>
        <taxon>Pteriomorphia</taxon>
        <taxon>Ostreida</taxon>
        <taxon>Ostreoidea</taxon>
        <taxon>Ostreidae</taxon>
        <taxon>Crassostrea</taxon>
    </lineage>
</organism>
<keyword evidence="2" id="KW-1185">Reference proteome</keyword>
<evidence type="ECO:0000313" key="2">
    <source>
        <dbReference type="Proteomes" id="UP000694844"/>
    </source>
</evidence>
<feature type="coiled-coil region" evidence="1">
    <location>
        <begin position="5"/>
        <end position="65"/>
    </location>
</feature>
<dbReference type="GO" id="GO:0071540">
    <property type="term" value="C:eukaryotic translation initiation factor 3 complex, eIF3e"/>
    <property type="evidence" value="ECO:0007669"/>
    <property type="project" value="TreeGrafter"/>
</dbReference>
<accession>A0A8B8EGG7</accession>
<dbReference type="GO" id="GO:0071541">
    <property type="term" value="C:eukaryotic translation initiation factor 3 complex, eIF3m"/>
    <property type="evidence" value="ECO:0007669"/>
    <property type="project" value="TreeGrafter"/>
</dbReference>
<dbReference type="GO" id="GO:0003743">
    <property type="term" value="F:translation initiation factor activity"/>
    <property type="evidence" value="ECO:0007669"/>
    <property type="project" value="TreeGrafter"/>
</dbReference>
<feature type="coiled-coil region" evidence="1">
    <location>
        <begin position="94"/>
        <end position="155"/>
    </location>
</feature>
<dbReference type="Proteomes" id="UP000694844">
    <property type="component" value="Chromosome 5"/>
</dbReference>
<dbReference type="RefSeq" id="XP_022338794.1">
    <property type="nucleotide sequence ID" value="XM_022483086.1"/>
</dbReference>
<dbReference type="GO" id="GO:0043614">
    <property type="term" value="C:multi-eIF complex"/>
    <property type="evidence" value="ECO:0007669"/>
    <property type="project" value="TreeGrafter"/>
</dbReference>
<evidence type="ECO:0000256" key="1">
    <source>
        <dbReference type="SAM" id="Coils"/>
    </source>
</evidence>
<dbReference type="InterPro" id="IPR027512">
    <property type="entry name" value="EIF3A"/>
</dbReference>
<keyword evidence="1" id="KW-0175">Coiled coil</keyword>
<reference evidence="3" key="1">
    <citation type="submission" date="2025-08" db="UniProtKB">
        <authorList>
            <consortium name="RefSeq"/>
        </authorList>
    </citation>
    <scope>IDENTIFICATION</scope>
    <source>
        <tissue evidence="3">Whole sample</tissue>
    </source>
</reference>